<dbReference type="AlphaFoldDB" id="F7VHM2"/>
<proteinExistence type="predicted"/>
<reference evidence="1 2" key="1">
    <citation type="journal article" date="2011" name="Biochem. Biophys. Res. Commun.">
        <title>Increased number of Arginine-based salt bridges contributes to the thermotolerance of thermotolerant acetic acid bacteria, Acetobacter tropicalis SKU1100.</title>
        <authorList>
            <person name="Matsutani M."/>
            <person name="Hirakawa H."/>
            <person name="Nishikura M."/>
            <person name="Soemphol W."/>
            <person name="Ali I.A.I."/>
            <person name="Yakushi T."/>
            <person name="Matsushita K."/>
        </authorList>
    </citation>
    <scope>NUCLEOTIDE SEQUENCE [LARGE SCALE GENOMIC DNA]</scope>
    <source>
        <strain evidence="1 2">NBRC 101654</strain>
    </source>
</reference>
<sequence>MIRHLEQRVQHLVKSGTISNTIKTQGTIPTCQVSTFQNQEVHNDRPMYGHWGFTSVPPTGSQCMTLSGYGLNNNKFIFSTHDINTHPQNLKEGEVKVYDSKKQGIYLQEGTSINIDANNIIRITVNGKEVVSVKEGSVYVQGNLLVSNGASGTFSDQSGKVITVQSGIITNIS</sequence>
<evidence type="ECO:0008006" key="3">
    <source>
        <dbReference type="Google" id="ProtNLM"/>
    </source>
</evidence>
<dbReference type="RefSeq" id="WP_006559891.1">
    <property type="nucleotide sequence ID" value="NZ_BABS01000132.1"/>
</dbReference>
<dbReference type="Proteomes" id="UP000004319">
    <property type="component" value="Unassembled WGS sequence"/>
</dbReference>
<gene>
    <name evidence="1" type="ORF">ATPR_2871</name>
</gene>
<accession>F7VHM2</accession>
<protein>
    <recommendedName>
        <fullName evidence="3">Phage baseplate assembly protein V</fullName>
    </recommendedName>
</protein>
<comment type="caution">
    <text evidence="1">The sequence shown here is derived from an EMBL/GenBank/DDBJ whole genome shotgun (WGS) entry which is preliminary data.</text>
</comment>
<organism evidence="1 2">
    <name type="scientific">Acetobacter tropicalis NBRC 101654</name>
    <dbReference type="NCBI Taxonomy" id="749388"/>
    <lineage>
        <taxon>Bacteria</taxon>
        <taxon>Pseudomonadati</taxon>
        <taxon>Pseudomonadota</taxon>
        <taxon>Alphaproteobacteria</taxon>
        <taxon>Acetobacterales</taxon>
        <taxon>Acetobacteraceae</taxon>
        <taxon>Acetobacter</taxon>
    </lineage>
</organism>
<dbReference type="EMBL" id="BABS01000132">
    <property type="protein sequence ID" value="GAA09867.1"/>
    <property type="molecule type" value="Genomic_DNA"/>
</dbReference>
<evidence type="ECO:0000313" key="2">
    <source>
        <dbReference type="Proteomes" id="UP000004319"/>
    </source>
</evidence>
<name>F7VHM2_9PROT</name>
<evidence type="ECO:0000313" key="1">
    <source>
        <dbReference type="EMBL" id="GAA09867.1"/>
    </source>
</evidence>